<name>F9GDD0_FUSOF</name>
<gene>
    <name evidence="2" type="ORF">FOXB_16664</name>
</gene>
<proteinExistence type="predicted"/>
<dbReference type="AlphaFoldDB" id="F9GDD0"/>
<dbReference type="EMBL" id="AFQF01005417">
    <property type="protein sequence ID" value="EGU72827.1"/>
    <property type="molecule type" value="Genomic_DNA"/>
</dbReference>
<protein>
    <submittedName>
        <fullName evidence="2">Uncharacterized protein</fullName>
    </submittedName>
</protein>
<feature type="signal peptide" evidence="1">
    <location>
        <begin position="1"/>
        <end position="20"/>
    </location>
</feature>
<comment type="caution">
    <text evidence="2">The sequence shown here is derived from an EMBL/GenBank/DDBJ whole genome shotgun (WGS) entry which is preliminary data.</text>
</comment>
<feature type="chain" id="PRO_5003390688" evidence="1">
    <location>
        <begin position="21"/>
        <end position="79"/>
    </location>
</feature>
<organism evidence="2">
    <name type="scientific">Fusarium oxysporum (strain Fo5176)</name>
    <name type="common">Fusarium vascular wilt</name>
    <dbReference type="NCBI Taxonomy" id="660025"/>
    <lineage>
        <taxon>Eukaryota</taxon>
        <taxon>Fungi</taxon>
        <taxon>Dikarya</taxon>
        <taxon>Ascomycota</taxon>
        <taxon>Pezizomycotina</taxon>
        <taxon>Sordariomycetes</taxon>
        <taxon>Hypocreomycetidae</taxon>
        <taxon>Hypocreales</taxon>
        <taxon>Nectriaceae</taxon>
        <taxon>Fusarium</taxon>
        <taxon>Fusarium oxysporum species complex</taxon>
    </lineage>
</organism>
<sequence>MKFTAASAIIVGVLATTTFATPTDFSKTSPRDLAAQLEGCGAAGSCQGPGGGELCNDRGRVLWMVVARLWLQVGKKDLI</sequence>
<evidence type="ECO:0000313" key="2">
    <source>
        <dbReference type="EMBL" id="EGU72827.1"/>
    </source>
</evidence>
<accession>F9GDD0</accession>
<reference evidence="2" key="1">
    <citation type="journal article" date="2012" name="Mol. Plant Microbe Interact.">
        <title>A highly conserved effector in Fusarium oxysporum is required for full virulence on Arabidopsis.</title>
        <authorList>
            <person name="Thatcher L.F."/>
            <person name="Gardiner D.M."/>
            <person name="Kazan K."/>
            <person name="Manners J."/>
        </authorList>
    </citation>
    <scope>NUCLEOTIDE SEQUENCE [LARGE SCALE GENOMIC DNA]</scope>
    <source>
        <strain evidence="2">Fo5176</strain>
    </source>
</reference>
<dbReference type="OrthoDB" id="4383396at2759"/>
<keyword evidence="1" id="KW-0732">Signal</keyword>
<evidence type="ECO:0000256" key="1">
    <source>
        <dbReference type="SAM" id="SignalP"/>
    </source>
</evidence>